<comment type="subcellular location">
    <subcellularLocation>
        <location evidence="1">Cell membrane</location>
        <topology evidence="1">Multi-pass membrane protein</topology>
    </subcellularLocation>
</comment>
<evidence type="ECO:0000256" key="4">
    <source>
        <dbReference type="ARBA" id="ARBA00022989"/>
    </source>
</evidence>
<evidence type="ECO:0000313" key="8">
    <source>
        <dbReference type="Proteomes" id="UP000009182"/>
    </source>
</evidence>
<evidence type="ECO:0000256" key="5">
    <source>
        <dbReference type="ARBA" id="ARBA00023136"/>
    </source>
</evidence>
<feature type="transmembrane region" description="Helical" evidence="6">
    <location>
        <begin position="63"/>
        <end position="82"/>
    </location>
</feature>
<protein>
    <recommendedName>
        <fullName evidence="9">Putrescine importer</fullName>
    </recommendedName>
</protein>
<dbReference type="KEGG" id="ecp:ECP_2056"/>
<accession>A0A454A5C2</accession>
<dbReference type="PANTHER" id="PTHR42770">
    <property type="entry name" value="AMINO ACID TRANSPORTER-RELATED"/>
    <property type="match status" value="1"/>
</dbReference>
<evidence type="ECO:0000313" key="7">
    <source>
        <dbReference type="EMBL" id="ABG70055.1"/>
    </source>
</evidence>
<organism evidence="7 8">
    <name type="scientific">Escherichia coli O6:K15:H31 (strain 536 / UPEC)</name>
    <dbReference type="NCBI Taxonomy" id="362663"/>
    <lineage>
        <taxon>Bacteria</taxon>
        <taxon>Pseudomonadati</taxon>
        <taxon>Pseudomonadota</taxon>
        <taxon>Gammaproteobacteria</taxon>
        <taxon>Enterobacterales</taxon>
        <taxon>Enterobacteriaceae</taxon>
        <taxon>Escherichia</taxon>
    </lineage>
</organism>
<keyword evidence="4 6" id="KW-1133">Transmembrane helix</keyword>
<evidence type="ECO:0008006" key="9">
    <source>
        <dbReference type="Google" id="ProtNLM"/>
    </source>
</evidence>
<dbReference type="Proteomes" id="UP000009182">
    <property type="component" value="Chromosome"/>
</dbReference>
<evidence type="ECO:0000256" key="3">
    <source>
        <dbReference type="ARBA" id="ARBA00022692"/>
    </source>
</evidence>
<feature type="transmembrane region" description="Helical" evidence="6">
    <location>
        <begin position="39"/>
        <end position="57"/>
    </location>
</feature>
<keyword evidence="3 6" id="KW-0812">Transmembrane</keyword>
<evidence type="ECO:0000256" key="1">
    <source>
        <dbReference type="ARBA" id="ARBA00004651"/>
    </source>
</evidence>
<keyword evidence="2" id="KW-1003">Cell membrane</keyword>
<keyword evidence="5 6" id="KW-0472">Membrane</keyword>
<dbReference type="PANTHER" id="PTHR42770:SF1">
    <property type="entry name" value="LOW-AFFINITY PUTRESCINE IMPORTER PLAP"/>
    <property type="match status" value="1"/>
</dbReference>
<gene>
    <name evidence="7" type="ordered locus">ECP_2056</name>
</gene>
<dbReference type="AlphaFoldDB" id="A0A454A5C2"/>
<sequence length="151" mass="16817">MAAHAGVARLMYVMGRDGVFPKSFFGYVHPKWRTPAMNIILVGAIALLAINFDLVMATALINFGALVAFTFVNLSVISQFWIREKRNKTLKDHFQYLFLPMCGALTVGALWVNLEESSMVLGLIWAAIGLIYLACVTKSFRNPVPQYEDVA</sequence>
<dbReference type="Pfam" id="PF13520">
    <property type="entry name" value="AA_permease_2"/>
    <property type="match status" value="1"/>
</dbReference>
<evidence type="ECO:0000256" key="6">
    <source>
        <dbReference type="SAM" id="Phobius"/>
    </source>
</evidence>
<dbReference type="InterPro" id="IPR050367">
    <property type="entry name" value="APC_superfamily"/>
</dbReference>
<dbReference type="EMBL" id="CP000247">
    <property type="protein sequence ID" value="ABG70055.1"/>
    <property type="molecule type" value="Genomic_DNA"/>
</dbReference>
<feature type="transmembrane region" description="Helical" evidence="6">
    <location>
        <begin position="94"/>
        <end position="112"/>
    </location>
</feature>
<feature type="transmembrane region" description="Helical" evidence="6">
    <location>
        <begin position="118"/>
        <end position="136"/>
    </location>
</feature>
<dbReference type="GO" id="GO:0005886">
    <property type="term" value="C:plasma membrane"/>
    <property type="evidence" value="ECO:0007669"/>
    <property type="project" value="UniProtKB-SubCell"/>
</dbReference>
<dbReference type="GO" id="GO:0022857">
    <property type="term" value="F:transmembrane transporter activity"/>
    <property type="evidence" value="ECO:0007669"/>
    <property type="project" value="InterPro"/>
</dbReference>
<evidence type="ECO:0000256" key="2">
    <source>
        <dbReference type="ARBA" id="ARBA00022475"/>
    </source>
</evidence>
<dbReference type="Gene3D" id="1.20.1740.10">
    <property type="entry name" value="Amino acid/polyamine transporter I"/>
    <property type="match status" value="1"/>
</dbReference>
<name>A0A454A5C2_ECOL5</name>
<proteinExistence type="predicted"/>
<reference evidence="7 8" key="1">
    <citation type="journal article" date="2006" name="Mol. Microbiol.">
        <title>Role of pathogenicity island-associated integrases in the genome plasticity of uropathogenic Escherichia coli strain 536.</title>
        <authorList>
            <person name="Hochhut B."/>
            <person name="Wilde C."/>
            <person name="Balling G."/>
            <person name="Middendorf B."/>
            <person name="Dobrindt U."/>
            <person name="Brzuszkiewicz E."/>
            <person name="Gottschalk G."/>
            <person name="Carniel E."/>
            <person name="Hacker J."/>
        </authorList>
    </citation>
    <scope>NUCLEOTIDE SEQUENCE [LARGE SCALE GENOMIC DNA]</scope>
    <source>
        <strain evidence="8">536 / UPEC</strain>
    </source>
</reference>
<dbReference type="InterPro" id="IPR002293">
    <property type="entry name" value="AA/rel_permease1"/>
</dbReference>